<dbReference type="PANTHER" id="PTHR33164">
    <property type="entry name" value="TRANSCRIPTIONAL REGULATOR, MARR FAMILY"/>
    <property type="match status" value="1"/>
</dbReference>
<dbReference type="InterPro" id="IPR039422">
    <property type="entry name" value="MarR/SlyA-like"/>
</dbReference>
<feature type="domain" description="HTH marR-type" evidence="1">
    <location>
        <begin position="26"/>
        <end position="158"/>
    </location>
</feature>
<comment type="caution">
    <text evidence="2">The sequence shown here is derived from an EMBL/GenBank/DDBJ whole genome shotgun (WGS) entry which is preliminary data.</text>
</comment>
<gene>
    <name evidence="2" type="ORF">LMG26411_06372</name>
</gene>
<name>A0ABM8TS88_9BURK</name>
<dbReference type="Pfam" id="PF12802">
    <property type="entry name" value="MarR_2"/>
    <property type="match status" value="1"/>
</dbReference>
<dbReference type="RefSeq" id="WP_211957208.1">
    <property type="nucleotide sequence ID" value="NZ_CAJPVI010000053.1"/>
</dbReference>
<dbReference type="Proteomes" id="UP000672657">
    <property type="component" value="Unassembled WGS sequence"/>
</dbReference>
<dbReference type="EMBL" id="CAJPVI010000053">
    <property type="protein sequence ID" value="CAG2159012.1"/>
    <property type="molecule type" value="Genomic_DNA"/>
</dbReference>
<dbReference type="InterPro" id="IPR000835">
    <property type="entry name" value="HTH_MarR-typ"/>
</dbReference>
<organism evidence="2 3">
    <name type="scientific">Cupriavidus numazuensis</name>
    <dbReference type="NCBI Taxonomy" id="221992"/>
    <lineage>
        <taxon>Bacteria</taxon>
        <taxon>Pseudomonadati</taxon>
        <taxon>Pseudomonadota</taxon>
        <taxon>Betaproteobacteria</taxon>
        <taxon>Burkholderiales</taxon>
        <taxon>Burkholderiaceae</taxon>
        <taxon>Cupriavidus</taxon>
    </lineage>
</organism>
<dbReference type="PROSITE" id="PS50995">
    <property type="entry name" value="HTH_MARR_2"/>
    <property type="match status" value="1"/>
</dbReference>
<protein>
    <recommendedName>
        <fullName evidence="1">HTH marR-type domain-containing protein</fullName>
    </recommendedName>
</protein>
<sequence length="161" mass="18036">MATSRTKKTTKDVDQAATPEVVNSAPIRIPYLIGRTDRIVKRRLTEALAPHGITLPFFTAMSVLQARGSLSNAQLAERSFMSPQSANEIVKMMETKGWIVREADPTHGRVVKLSLTENARALLARCDETVKKLEAEMLEGIDPQHVDLLRQWLTQCARNLR</sequence>
<evidence type="ECO:0000313" key="2">
    <source>
        <dbReference type="EMBL" id="CAG2159012.1"/>
    </source>
</evidence>
<dbReference type="Gene3D" id="1.10.10.10">
    <property type="entry name" value="Winged helix-like DNA-binding domain superfamily/Winged helix DNA-binding domain"/>
    <property type="match status" value="1"/>
</dbReference>
<reference evidence="2 3" key="1">
    <citation type="submission" date="2021-03" db="EMBL/GenBank/DDBJ databases">
        <authorList>
            <person name="Peeters C."/>
        </authorList>
    </citation>
    <scope>NUCLEOTIDE SEQUENCE [LARGE SCALE GENOMIC DNA]</scope>
    <source>
        <strain evidence="2 3">LMG 26411</strain>
    </source>
</reference>
<evidence type="ECO:0000259" key="1">
    <source>
        <dbReference type="PROSITE" id="PS50995"/>
    </source>
</evidence>
<dbReference type="InterPro" id="IPR036388">
    <property type="entry name" value="WH-like_DNA-bd_sf"/>
</dbReference>
<accession>A0ABM8TS88</accession>
<evidence type="ECO:0000313" key="3">
    <source>
        <dbReference type="Proteomes" id="UP000672657"/>
    </source>
</evidence>
<proteinExistence type="predicted"/>
<keyword evidence="3" id="KW-1185">Reference proteome</keyword>
<dbReference type="SMART" id="SM00347">
    <property type="entry name" value="HTH_MARR"/>
    <property type="match status" value="1"/>
</dbReference>
<dbReference type="SUPFAM" id="SSF46785">
    <property type="entry name" value="Winged helix' DNA-binding domain"/>
    <property type="match status" value="1"/>
</dbReference>
<dbReference type="InterPro" id="IPR036390">
    <property type="entry name" value="WH_DNA-bd_sf"/>
</dbReference>
<dbReference type="PANTHER" id="PTHR33164:SF43">
    <property type="entry name" value="HTH-TYPE TRANSCRIPTIONAL REPRESSOR YETL"/>
    <property type="match status" value="1"/>
</dbReference>